<keyword evidence="16" id="KW-1185">Reference proteome</keyword>
<evidence type="ECO:0000313" key="15">
    <source>
        <dbReference type="EMBL" id="MQM24806.1"/>
    </source>
</evidence>
<evidence type="ECO:0000313" key="16">
    <source>
        <dbReference type="Proteomes" id="UP000477750"/>
    </source>
</evidence>
<comment type="subunit">
    <text evidence="13">Homodimer which binds Holliday junction (HJ) DNA. The HJ becomes 2-fold symmetrical on binding to RuvC with unstacked arms; it has a different conformation from HJ DNA in complex with RuvA. In the full resolvosome a probable DNA-RuvA(4)-RuvB(12)-RuvC(2) complex forms which resolves the HJ.</text>
</comment>
<keyword evidence="8 13" id="KW-0460">Magnesium</keyword>
<feature type="active site" evidence="13">
    <location>
        <position position="7"/>
    </location>
</feature>
<dbReference type="GO" id="GO:0006310">
    <property type="term" value="P:DNA recombination"/>
    <property type="evidence" value="ECO:0007669"/>
    <property type="project" value="UniProtKB-UniRule"/>
</dbReference>
<keyword evidence="4 13" id="KW-0479">Metal-binding</keyword>
<dbReference type="Pfam" id="PF02075">
    <property type="entry name" value="RuvC"/>
    <property type="match status" value="1"/>
</dbReference>
<keyword evidence="2 13" id="KW-0963">Cytoplasm</keyword>
<dbReference type="GO" id="GO:0003677">
    <property type="term" value="F:DNA binding"/>
    <property type="evidence" value="ECO:0007669"/>
    <property type="project" value="UniProtKB-KW"/>
</dbReference>
<keyword evidence="3 13" id="KW-0540">Nuclease</keyword>
<keyword evidence="7 13" id="KW-0378">Hydrolase</keyword>
<evidence type="ECO:0000256" key="2">
    <source>
        <dbReference type="ARBA" id="ARBA00022490"/>
    </source>
</evidence>
<dbReference type="InterPro" id="IPR020563">
    <property type="entry name" value="X-over_junc_endoDNase_Mg_BS"/>
</dbReference>
<dbReference type="InterPro" id="IPR036397">
    <property type="entry name" value="RNaseH_sf"/>
</dbReference>
<name>A0A6L5G580_9ACTN</name>
<evidence type="ECO:0000256" key="1">
    <source>
        <dbReference type="ARBA" id="ARBA00009518"/>
    </source>
</evidence>
<dbReference type="PANTHER" id="PTHR30194:SF3">
    <property type="entry name" value="CROSSOVER JUNCTION ENDODEOXYRIBONUCLEASE RUVC"/>
    <property type="match status" value="1"/>
</dbReference>
<dbReference type="GO" id="GO:0005737">
    <property type="term" value="C:cytoplasm"/>
    <property type="evidence" value="ECO:0007669"/>
    <property type="project" value="UniProtKB-SubCell"/>
</dbReference>
<feature type="binding site" evidence="13">
    <location>
        <position position="7"/>
    </location>
    <ligand>
        <name>Mg(2+)</name>
        <dbReference type="ChEBI" id="CHEBI:18420"/>
        <label>1</label>
    </ligand>
</feature>
<comment type="caution">
    <text evidence="15">The sequence shown here is derived from an EMBL/GenBank/DDBJ whole genome shotgun (WGS) entry which is preliminary data.</text>
</comment>
<evidence type="ECO:0000256" key="9">
    <source>
        <dbReference type="ARBA" id="ARBA00023125"/>
    </source>
</evidence>
<comment type="catalytic activity">
    <reaction evidence="12 13">
        <text>Endonucleolytic cleavage at a junction such as a reciprocal single-stranded crossover between two homologous DNA duplexes (Holliday junction).</text>
        <dbReference type="EC" id="3.1.21.10"/>
    </reaction>
</comment>
<dbReference type="EC" id="3.1.21.10" evidence="13 14"/>
<sequence length="188" mass="19526">MRVMGIDPGLTRCGIGVVEGRPGAPGTMVAVTVVRTDPEAPLAERLLALDDGLRALLELHQPEAVAVERVFSQHNVSSVIGTAQASGIALLAAARRGLPTATYTPSEVKNAVCGNGTADKRQITSMVTRILRLKEAPKPADAADALAIAVCHLWRGGVKARIESARIESAHRAASQSAAAAAAARGRR</sequence>
<dbReference type="PRINTS" id="PR00696">
    <property type="entry name" value="RSOLVASERUVC"/>
</dbReference>
<evidence type="ECO:0000256" key="13">
    <source>
        <dbReference type="HAMAP-Rule" id="MF_00034"/>
    </source>
</evidence>
<feature type="active site" evidence="13">
    <location>
        <position position="68"/>
    </location>
</feature>
<dbReference type="EMBL" id="WIAO01000003">
    <property type="protein sequence ID" value="MQM24806.1"/>
    <property type="molecule type" value="Genomic_DNA"/>
</dbReference>
<reference evidence="15 16" key="1">
    <citation type="submission" date="2019-10" db="EMBL/GenBank/DDBJ databases">
        <title>Glycomyces albidus sp. nov., a novel actinomycete isolated from rhizosphere soil of wheat (Triticum aestivum L.).</title>
        <authorList>
            <person name="Qian L."/>
        </authorList>
    </citation>
    <scope>NUCLEOTIDE SEQUENCE [LARGE SCALE GENOMIC DNA]</scope>
    <source>
        <strain evidence="15 16">NEAU-7082</strain>
    </source>
</reference>
<comment type="subcellular location">
    <subcellularLocation>
        <location evidence="13">Cytoplasm</location>
    </subcellularLocation>
</comment>
<evidence type="ECO:0000256" key="12">
    <source>
        <dbReference type="ARBA" id="ARBA00029354"/>
    </source>
</evidence>
<gene>
    <name evidence="13 15" type="primary">ruvC</name>
    <name evidence="15" type="ORF">GFD30_04310</name>
</gene>
<comment type="similarity">
    <text evidence="1 13">Belongs to the RuvC family.</text>
</comment>
<evidence type="ECO:0000256" key="7">
    <source>
        <dbReference type="ARBA" id="ARBA00022801"/>
    </source>
</evidence>
<dbReference type="CDD" id="cd16962">
    <property type="entry name" value="RuvC"/>
    <property type="match status" value="1"/>
</dbReference>
<evidence type="ECO:0000256" key="4">
    <source>
        <dbReference type="ARBA" id="ARBA00022723"/>
    </source>
</evidence>
<evidence type="ECO:0000256" key="6">
    <source>
        <dbReference type="ARBA" id="ARBA00022763"/>
    </source>
</evidence>
<proteinExistence type="inferred from homology"/>
<keyword evidence="6 13" id="KW-0227">DNA damage</keyword>
<comment type="cofactor">
    <cofactor evidence="13">
        <name>Mg(2+)</name>
        <dbReference type="ChEBI" id="CHEBI:18420"/>
    </cofactor>
    <text evidence="13">Binds 2 Mg(2+) ion per subunit.</text>
</comment>
<dbReference type="AlphaFoldDB" id="A0A6L5G580"/>
<dbReference type="HAMAP" id="MF_00034">
    <property type="entry name" value="RuvC"/>
    <property type="match status" value="1"/>
</dbReference>
<dbReference type="GO" id="GO:0008821">
    <property type="term" value="F:crossover junction DNA endonuclease activity"/>
    <property type="evidence" value="ECO:0007669"/>
    <property type="project" value="UniProtKB-UniRule"/>
</dbReference>
<evidence type="ECO:0000256" key="10">
    <source>
        <dbReference type="ARBA" id="ARBA00023172"/>
    </source>
</evidence>
<dbReference type="GO" id="GO:0048476">
    <property type="term" value="C:Holliday junction resolvase complex"/>
    <property type="evidence" value="ECO:0007669"/>
    <property type="project" value="UniProtKB-UniRule"/>
</dbReference>
<protein>
    <recommendedName>
        <fullName evidence="13 14">Crossover junction endodeoxyribonuclease RuvC</fullName>
        <ecNumber evidence="13 14">3.1.21.10</ecNumber>
    </recommendedName>
    <alternativeName>
        <fullName evidence="13">Holliday junction nuclease RuvC</fullName>
    </alternativeName>
    <alternativeName>
        <fullName evidence="13">Holliday junction resolvase RuvC</fullName>
    </alternativeName>
</protein>
<dbReference type="PANTHER" id="PTHR30194">
    <property type="entry name" value="CROSSOVER JUNCTION ENDODEOXYRIBONUCLEASE RUVC"/>
    <property type="match status" value="1"/>
</dbReference>
<dbReference type="FunFam" id="3.30.420.10:FF:000002">
    <property type="entry name" value="Crossover junction endodeoxyribonuclease RuvC"/>
    <property type="match status" value="1"/>
</dbReference>
<organism evidence="15 16">
    <name type="scientific">Glycomyces albidus</name>
    <dbReference type="NCBI Taxonomy" id="2656774"/>
    <lineage>
        <taxon>Bacteria</taxon>
        <taxon>Bacillati</taxon>
        <taxon>Actinomycetota</taxon>
        <taxon>Actinomycetes</taxon>
        <taxon>Glycomycetales</taxon>
        <taxon>Glycomycetaceae</taxon>
        <taxon>Glycomyces</taxon>
    </lineage>
</organism>
<dbReference type="SUPFAM" id="SSF53098">
    <property type="entry name" value="Ribonuclease H-like"/>
    <property type="match status" value="1"/>
</dbReference>
<dbReference type="PROSITE" id="PS01321">
    <property type="entry name" value="RUVC"/>
    <property type="match status" value="1"/>
</dbReference>
<evidence type="ECO:0000256" key="11">
    <source>
        <dbReference type="ARBA" id="ARBA00023204"/>
    </source>
</evidence>
<dbReference type="InterPro" id="IPR002176">
    <property type="entry name" value="X-over_junc_endoDNase_RuvC"/>
</dbReference>
<comment type="function">
    <text evidence="13">The RuvA-RuvB-RuvC complex processes Holliday junction (HJ) DNA during genetic recombination and DNA repair. Endonuclease that resolves HJ intermediates. Cleaves cruciform DNA by making single-stranded nicks across the HJ at symmetrical positions within the homologous arms, yielding a 5'-phosphate and a 3'-hydroxyl group; requires a central core of homology in the junction. The consensus cleavage sequence is 5'-(A/T)TT(C/G)-3'. Cleavage occurs on the 3'-side of the TT dinucleotide at the point of strand exchange. HJ branch migration catalyzed by RuvA-RuvB allows RuvC to scan DNA until it finds its consensus sequence, where it cleaves and resolves the cruciform DNA.</text>
</comment>
<evidence type="ECO:0000256" key="3">
    <source>
        <dbReference type="ARBA" id="ARBA00022722"/>
    </source>
</evidence>
<feature type="binding site" evidence="13">
    <location>
        <position position="141"/>
    </location>
    <ligand>
        <name>Mg(2+)</name>
        <dbReference type="ChEBI" id="CHEBI:18420"/>
        <label>1</label>
    </ligand>
</feature>
<keyword evidence="11 13" id="KW-0234">DNA repair</keyword>
<dbReference type="RefSeq" id="WP_407648960.1">
    <property type="nucleotide sequence ID" value="NZ_WIAO01000003.1"/>
</dbReference>
<keyword evidence="9 13" id="KW-0238">DNA-binding</keyword>
<dbReference type="GO" id="GO:0006281">
    <property type="term" value="P:DNA repair"/>
    <property type="evidence" value="ECO:0007669"/>
    <property type="project" value="UniProtKB-UniRule"/>
</dbReference>
<dbReference type="Gene3D" id="3.30.420.10">
    <property type="entry name" value="Ribonuclease H-like superfamily/Ribonuclease H"/>
    <property type="match status" value="1"/>
</dbReference>
<keyword evidence="10 13" id="KW-0233">DNA recombination</keyword>
<dbReference type="Proteomes" id="UP000477750">
    <property type="component" value="Unassembled WGS sequence"/>
</dbReference>
<dbReference type="NCBIfam" id="TIGR00228">
    <property type="entry name" value="ruvC"/>
    <property type="match status" value="1"/>
</dbReference>
<dbReference type="GO" id="GO:0000287">
    <property type="term" value="F:magnesium ion binding"/>
    <property type="evidence" value="ECO:0007669"/>
    <property type="project" value="UniProtKB-UniRule"/>
</dbReference>
<feature type="binding site" evidence="13">
    <location>
        <position position="68"/>
    </location>
    <ligand>
        <name>Mg(2+)</name>
        <dbReference type="ChEBI" id="CHEBI:18420"/>
        <label>2</label>
    </ligand>
</feature>
<evidence type="ECO:0000256" key="8">
    <source>
        <dbReference type="ARBA" id="ARBA00022842"/>
    </source>
</evidence>
<feature type="active site" evidence="13">
    <location>
        <position position="141"/>
    </location>
</feature>
<keyword evidence="5 13" id="KW-0255">Endonuclease</keyword>
<evidence type="ECO:0000256" key="5">
    <source>
        <dbReference type="ARBA" id="ARBA00022759"/>
    </source>
</evidence>
<accession>A0A6L5G580</accession>
<evidence type="ECO:0000256" key="14">
    <source>
        <dbReference type="NCBIfam" id="TIGR00228"/>
    </source>
</evidence>
<dbReference type="InterPro" id="IPR012337">
    <property type="entry name" value="RNaseH-like_sf"/>
</dbReference>